<keyword evidence="1" id="KW-0812">Transmembrane</keyword>
<keyword evidence="1" id="KW-1133">Transmembrane helix</keyword>
<keyword evidence="1" id="KW-0472">Membrane</keyword>
<keyword evidence="3" id="KW-1185">Reference proteome</keyword>
<dbReference type="EMBL" id="JACHJL010000015">
    <property type="protein sequence ID" value="MBB5938255.1"/>
    <property type="molecule type" value="Genomic_DNA"/>
</dbReference>
<evidence type="ECO:0000313" key="2">
    <source>
        <dbReference type="EMBL" id="MBB5938255.1"/>
    </source>
</evidence>
<evidence type="ECO:0000313" key="3">
    <source>
        <dbReference type="Proteomes" id="UP000588098"/>
    </source>
</evidence>
<comment type="caution">
    <text evidence="2">The sequence shown here is derived from an EMBL/GenBank/DDBJ whole genome shotgun (WGS) entry which is preliminary data.</text>
</comment>
<name>A0A7W9QDK1_9ACTN</name>
<evidence type="ECO:0000256" key="1">
    <source>
        <dbReference type="SAM" id="Phobius"/>
    </source>
</evidence>
<reference evidence="2 3" key="1">
    <citation type="submission" date="2020-08" db="EMBL/GenBank/DDBJ databases">
        <title>Genomic Encyclopedia of Type Strains, Phase III (KMG-III): the genomes of soil and plant-associated and newly described type strains.</title>
        <authorList>
            <person name="Whitman W."/>
        </authorList>
    </citation>
    <scope>NUCLEOTIDE SEQUENCE [LARGE SCALE GENOMIC DNA]</scope>
    <source>
        <strain evidence="2 3">CECT 8305</strain>
    </source>
</reference>
<organism evidence="2 3">
    <name type="scientific">Streptomyces zagrosensis</name>
    <dbReference type="NCBI Taxonomy" id="1042984"/>
    <lineage>
        <taxon>Bacteria</taxon>
        <taxon>Bacillati</taxon>
        <taxon>Actinomycetota</taxon>
        <taxon>Actinomycetes</taxon>
        <taxon>Kitasatosporales</taxon>
        <taxon>Streptomycetaceae</taxon>
        <taxon>Streptomyces</taxon>
    </lineage>
</organism>
<protein>
    <submittedName>
        <fullName evidence="2">Ferric-dicitrate binding protein FerR (Iron transport regulator)</fullName>
    </submittedName>
</protein>
<proteinExistence type="predicted"/>
<accession>A0A7W9QDK1</accession>
<feature type="transmembrane region" description="Helical" evidence="1">
    <location>
        <begin position="44"/>
        <end position="66"/>
    </location>
</feature>
<dbReference type="RefSeq" id="WP_184575859.1">
    <property type="nucleotide sequence ID" value="NZ_JACHJL010000015.1"/>
</dbReference>
<sequence>MSSWDRREDEVRELLDAQPQPVVPWDLAARAAVRGQRAMRRRRAVHLAVWAVLLAALITFTVWAALTEPWAASPRTTTPPLEGW</sequence>
<dbReference type="Proteomes" id="UP000588098">
    <property type="component" value="Unassembled WGS sequence"/>
</dbReference>
<dbReference type="AlphaFoldDB" id="A0A7W9QDK1"/>
<gene>
    <name evidence="2" type="ORF">FHS42_005343</name>
</gene>